<organism evidence="1 2">
    <name type="scientific">Stephania japonica</name>
    <dbReference type="NCBI Taxonomy" id="461633"/>
    <lineage>
        <taxon>Eukaryota</taxon>
        <taxon>Viridiplantae</taxon>
        <taxon>Streptophyta</taxon>
        <taxon>Embryophyta</taxon>
        <taxon>Tracheophyta</taxon>
        <taxon>Spermatophyta</taxon>
        <taxon>Magnoliopsida</taxon>
        <taxon>Ranunculales</taxon>
        <taxon>Menispermaceae</taxon>
        <taxon>Menispermoideae</taxon>
        <taxon>Cissampelideae</taxon>
        <taxon>Stephania</taxon>
    </lineage>
</organism>
<dbReference type="Proteomes" id="UP001417504">
    <property type="component" value="Unassembled WGS sequence"/>
</dbReference>
<comment type="caution">
    <text evidence="1">The sequence shown here is derived from an EMBL/GenBank/DDBJ whole genome shotgun (WGS) entry which is preliminary data.</text>
</comment>
<protein>
    <submittedName>
        <fullName evidence="1">Uncharacterized protein</fullName>
    </submittedName>
</protein>
<dbReference type="AlphaFoldDB" id="A0AAP0PS59"/>
<sequence length="119" mass="13593">MGAMINDPPNPGERSLAIFIRVTLLCNMPVPQNAKDAGVTLKNVNFYRRLYSYDVFTNDIFGCRVIRGVIGDKRRSDCNTLMSTQRFVRDELESCEKRLIVSNYHAPNIEVYSNIKSND</sequence>
<proteinExistence type="predicted"/>
<evidence type="ECO:0000313" key="2">
    <source>
        <dbReference type="Proteomes" id="UP001417504"/>
    </source>
</evidence>
<accession>A0AAP0PS59</accession>
<reference evidence="1 2" key="1">
    <citation type="submission" date="2024-01" db="EMBL/GenBank/DDBJ databases">
        <title>Genome assemblies of Stephania.</title>
        <authorList>
            <person name="Yang L."/>
        </authorList>
    </citation>
    <scope>NUCLEOTIDE SEQUENCE [LARGE SCALE GENOMIC DNA]</scope>
    <source>
        <strain evidence="1">QJT</strain>
        <tissue evidence="1">Leaf</tissue>
    </source>
</reference>
<evidence type="ECO:0000313" key="1">
    <source>
        <dbReference type="EMBL" id="KAK9152620.1"/>
    </source>
</evidence>
<dbReference type="EMBL" id="JBBNAE010000001">
    <property type="protein sequence ID" value="KAK9152620.1"/>
    <property type="molecule type" value="Genomic_DNA"/>
</dbReference>
<name>A0AAP0PS59_9MAGN</name>
<gene>
    <name evidence="1" type="ORF">Sjap_000100</name>
</gene>
<keyword evidence="2" id="KW-1185">Reference proteome</keyword>